<evidence type="ECO:0000313" key="6">
    <source>
        <dbReference type="EMBL" id="THU80505.1"/>
    </source>
</evidence>
<keyword evidence="5" id="KW-0539">Nucleus</keyword>
<gene>
    <name evidence="6" type="ORF">K435DRAFT_695572</name>
</gene>
<dbReference type="GO" id="GO:0005634">
    <property type="term" value="C:nucleus"/>
    <property type="evidence" value="ECO:0007669"/>
    <property type="project" value="UniProtKB-SubCell"/>
</dbReference>
<reference evidence="6 7" key="1">
    <citation type="journal article" date="2019" name="Nat. Ecol. Evol.">
        <title>Megaphylogeny resolves global patterns of mushroom evolution.</title>
        <authorList>
            <person name="Varga T."/>
            <person name="Krizsan K."/>
            <person name="Foldi C."/>
            <person name="Dima B."/>
            <person name="Sanchez-Garcia M."/>
            <person name="Sanchez-Ramirez S."/>
            <person name="Szollosi G.J."/>
            <person name="Szarkandi J.G."/>
            <person name="Papp V."/>
            <person name="Albert L."/>
            <person name="Andreopoulos W."/>
            <person name="Angelini C."/>
            <person name="Antonin V."/>
            <person name="Barry K.W."/>
            <person name="Bougher N.L."/>
            <person name="Buchanan P."/>
            <person name="Buyck B."/>
            <person name="Bense V."/>
            <person name="Catcheside P."/>
            <person name="Chovatia M."/>
            <person name="Cooper J."/>
            <person name="Damon W."/>
            <person name="Desjardin D."/>
            <person name="Finy P."/>
            <person name="Geml J."/>
            <person name="Haridas S."/>
            <person name="Hughes K."/>
            <person name="Justo A."/>
            <person name="Karasinski D."/>
            <person name="Kautmanova I."/>
            <person name="Kiss B."/>
            <person name="Kocsube S."/>
            <person name="Kotiranta H."/>
            <person name="LaButti K.M."/>
            <person name="Lechner B.E."/>
            <person name="Liimatainen K."/>
            <person name="Lipzen A."/>
            <person name="Lukacs Z."/>
            <person name="Mihaltcheva S."/>
            <person name="Morgado L.N."/>
            <person name="Niskanen T."/>
            <person name="Noordeloos M.E."/>
            <person name="Ohm R.A."/>
            <person name="Ortiz-Santana B."/>
            <person name="Ovrebo C."/>
            <person name="Racz N."/>
            <person name="Riley R."/>
            <person name="Savchenko A."/>
            <person name="Shiryaev A."/>
            <person name="Soop K."/>
            <person name="Spirin V."/>
            <person name="Szebenyi C."/>
            <person name="Tomsovsky M."/>
            <person name="Tulloss R.E."/>
            <person name="Uehling J."/>
            <person name="Grigoriev I.V."/>
            <person name="Vagvolgyi C."/>
            <person name="Papp T."/>
            <person name="Martin F.M."/>
            <person name="Miettinen O."/>
            <person name="Hibbett D.S."/>
            <person name="Nagy L.G."/>
        </authorList>
    </citation>
    <scope>NUCLEOTIDE SEQUENCE [LARGE SCALE GENOMIC DNA]</scope>
    <source>
        <strain evidence="6 7">CBS 962.96</strain>
    </source>
</reference>
<dbReference type="InterPro" id="IPR052035">
    <property type="entry name" value="ZnF_BED_domain_contain"/>
</dbReference>
<comment type="subcellular location">
    <subcellularLocation>
        <location evidence="1">Nucleus</location>
    </subcellularLocation>
</comment>
<protein>
    <recommendedName>
        <fullName evidence="8">BED-type domain-containing protein</fullName>
    </recommendedName>
</protein>
<evidence type="ECO:0000256" key="4">
    <source>
        <dbReference type="ARBA" id="ARBA00022833"/>
    </source>
</evidence>
<keyword evidence="3" id="KW-0863">Zinc-finger</keyword>
<proteinExistence type="predicted"/>
<evidence type="ECO:0000256" key="3">
    <source>
        <dbReference type="ARBA" id="ARBA00022771"/>
    </source>
</evidence>
<dbReference type="Proteomes" id="UP000297245">
    <property type="component" value="Unassembled WGS sequence"/>
</dbReference>
<dbReference type="PANTHER" id="PTHR46481">
    <property type="entry name" value="ZINC FINGER BED DOMAIN-CONTAINING PROTEIN 4"/>
    <property type="match status" value="1"/>
</dbReference>
<keyword evidence="7" id="KW-1185">Reference proteome</keyword>
<dbReference type="GO" id="GO:0008270">
    <property type="term" value="F:zinc ion binding"/>
    <property type="evidence" value="ECO:0007669"/>
    <property type="project" value="UniProtKB-KW"/>
</dbReference>
<dbReference type="PANTHER" id="PTHR46481:SF10">
    <property type="entry name" value="ZINC FINGER BED DOMAIN-CONTAINING PROTEIN 39"/>
    <property type="match status" value="1"/>
</dbReference>
<accession>A0A4V6T4Z6</accession>
<evidence type="ECO:0000256" key="2">
    <source>
        <dbReference type="ARBA" id="ARBA00022723"/>
    </source>
</evidence>
<evidence type="ECO:0000313" key="7">
    <source>
        <dbReference type="Proteomes" id="UP000297245"/>
    </source>
</evidence>
<keyword evidence="4" id="KW-0862">Zinc</keyword>
<evidence type="ECO:0008006" key="8">
    <source>
        <dbReference type="Google" id="ProtNLM"/>
    </source>
</evidence>
<name>A0A4V6T4Z6_DENBC</name>
<dbReference type="OrthoDB" id="3251057at2759"/>
<dbReference type="EMBL" id="ML179898">
    <property type="protein sequence ID" value="THU80505.1"/>
    <property type="molecule type" value="Genomic_DNA"/>
</dbReference>
<dbReference type="AlphaFoldDB" id="A0A4V6T4Z6"/>
<sequence>MANWKSEVYRHYKMPPAISGEGVFIKYTYSCNRCPNSVTRACHDNSTSNLARHTRVCPSLRDSEKDGQLTIAQFARGSTYSAGRLRLYQVEMFALKNRPMAIVEDPPYRKILTMLHAGVETRSQRSASRDLKRVFIIAKKNVKKMIKTLTGRVHIALDGWTSPNVITVLGLIMTYVQDGQIKSLTLDVLWWVCFFFMHLHTHATFV</sequence>
<evidence type="ECO:0000256" key="1">
    <source>
        <dbReference type="ARBA" id="ARBA00004123"/>
    </source>
</evidence>
<organism evidence="6 7">
    <name type="scientific">Dendrothele bispora (strain CBS 962.96)</name>
    <dbReference type="NCBI Taxonomy" id="1314807"/>
    <lineage>
        <taxon>Eukaryota</taxon>
        <taxon>Fungi</taxon>
        <taxon>Dikarya</taxon>
        <taxon>Basidiomycota</taxon>
        <taxon>Agaricomycotina</taxon>
        <taxon>Agaricomycetes</taxon>
        <taxon>Agaricomycetidae</taxon>
        <taxon>Agaricales</taxon>
        <taxon>Agaricales incertae sedis</taxon>
        <taxon>Dendrothele</taxon>
    </lineage>
</organism>
<keyword evidence="2" id="KW-0479">Metal-binding</keyword>
<evidence type="ECO:0000256" key="5">
    <source>
        <dbReference type="ARBA" id="ARBA00023242"/>
    </source>
</evidence>